<dbReference type="Proteomes" id="UP000515465">
    <property type="component" value="Chromosome"/>
</dbReference>
<accession>A0A7G6T0W7</accession>
<gene>
    <name evidence="3" type="ORF">HB778_30520</name>
</gene>
<feature type="compositionally biased region" description="Basic residues" evidence="1">
    <location>
        <begin position="119"/>
        <end position="132"/>
    </location>
</feature>
<name>A0A7G6T0W7_9HYPH</name>
<sequence length="180" mass="19511">MLNPYVTGGVALLIMALVAGLLYERGNAIEAIAAQTHLQGELNTALDVNRHNEETIGRLRATDAIADKTTAENSAALAKILQAVIDTNTDVSELAAKNEDVRKYLDGLVPGGLLRVLNRPRRRRPARVRSRNHPGSAAGSHSAGLQARHHYRRHRRPADGYARLQGRVRGPAGRHSKVSG</sequence>
<evidence type="ECO:0000256" key="1">
    <source>
        <dbReference type="SAM" id="MobiDB-lite"/>
    </source>
</evidence>
<dbReference type="EMBL" id="CP050296">
    <property type="protein sequence ID" value="QND60399.1"/>
    <property type="molecule type" value="Genomic_DNA"/>
</dbReference>
<keyword evidence="2" id="KW-1133">Transmembrane helix</keyword>
<feature type="compositionally biased region" description="Basic residues" evidence="1">
    <location>
        <begin position="147"/>
        <end position="156"/>
    </location>
</feature>
<evidence type="ECO:0000313" key="3">
    <source>
        <dbReference type="EMBL" id="QND60399.1"/>
    </source>
</evidence>
<feature type="region of interest" description="Disordered" evidence="1">
    <location>
        <begin position="119"/>
        <end position="180"/>
    </location>
</feature>
<evidence type="ECO:0000256" key="2">
    <source>
        <dbReference type="SAM" id="Phobius"/>
    </source>
</evidence>
<evidence type="ECO:0000313" key="4">
    <source>
        <dbReference type="Proteomes" id="UP000515465"/>
    </source>
</evidence>
<proteinExistence type="predicted"/>
<keyword evidence="2" id="KW-0472">Membrane</keyword>
<reference evidence="4" key="1">
    <citation type="journal article" date="2020" name="Mol. Plant Microbe">
        <title>Rhizobial microsymbionts of the narrowly endemic Oxytropis species growing in Kamchatka are characterized by significant genetic diversity and possess a set of genes that are associated with T3SS and T6SS secretion systems and can affect the development of symbiosis.</title>
        <authorList>
            <person name="Safronova V."/>
            <person name="Guro P."/>
            <person name="Sazanova A."/>
            <person name="Kuznetsova I."/>
            <person name="Belimov A."/>
            <person name="Yakubov V."/>
            <person name="Chirak E."/>
            <person name="Afonin A."/>
            <person name="Gogolev Y."/>
            <person name="Andronov E."/>
            <person name="Tikhonovich I."/>
        </authorList>
    </citation>
    <scope>NUCLEOTIDE SEQUENCE [LARGE SCALE GENOMIC DNA]</scope>
    <source>
        <strain evidence="4">583</strain>
    </source>
</reference>
<keyword evidence="2" id="KW-0812">Transmembrane</keyword>
<dbReference type="AlphaFoldDB" id="A0A7G6T0W7"/>
<protein>
    <submittedName>
        <fullName evidence="3">Uncharacterized protein</fullName>
    </submittedName>
</protein>
<feature type="transmembrane region" description="Helical" evidence="2">
    <location>
        <begin position="6"/>
        <end position="23"/>
    </location>
</feature>
<organism evidence="3 4">
    <name type="scientific">Mesorhizobium huakuii</name>
    <dbReference type="NCBI Taxonomy" id="28104"/>
    <lineage>
        <taxon>Bacteria</taxon>
        <taxon>Pseudomonadati</taxon>
        <taxon>Pseudomonadota</taxon>
        <taxon>Alphaproteobacteria</taxon>
        <taxon>Hyphomicrobiales</taxon>
        <taxon>Phyllobacteriaceae</taxon>
        <taxon>Mesorhizobium</taxon>
    </lineage>
</organism>